<dbReference type="EC" id="2.1.1.34" evidence="9"/>
<dbReference type="Proteomes" id="UP000054498">
    <property type="component" value="Unassembled WGS sequence"/>
</dbReference>
<keyword evidence="2 9" id="KW-0489">Methyltransferase</keyword>
<feature type="region of interest" description="Disordered" evidence="7">
    <location>
        <begin position="1"/>
        <end position="20"/>
    </location>
</feature>
<evidence type="ECO:0000256" key="1">
    <source>
        <dbReference type="ARBA" id="ARBA00022555"/>
    </source>
</evidence>
<proteinExistence type="inferred from homology"/>
<dbReference type="STRING" id="145388.A0A0D2N778"/>
<dbReference type="EMBL" id="KK101223">
    <property type="protein sequence ID" value="KIZ01691.1"/>
    <property type="molecule type" value="Genomic_DNA"/>
</dbReference>
<keyword evidence="3 9" id="KW-0808">Transferase</keyword>
<feature type="domain" description="tRNA/rRNA methyltransferase SpoU type" evidence="8">
    <location>
        <begin position="42"/>
        <end position="178"/>
    </location>
</feature>
<dbReference type="KEGG" id="mng:MNEG_6272"/>
<dbReference type="InterPro" id="IPR029028">
    <property type="entry name" value="Alpha/beta_knot_MTases"/>
</dbReference>
<keyword evidence="4" id="KW-0949">S-adenosyl-L-methionine</keyword>
<sequence length="215" mass="23435">MAAAAQRATAAPPPADLDQVSPERLARLQQVARDRCYDVIPVLEALHDVGNMSAVCRSADALGLGAMHCVVNGTRYKHSQRTTAGSEKWLDVKVWTSTADCLRGLKKAGYQVVTTYLNAKSIPIQEVDWTRPTAFVVGNEREGVTQAAIDLSDAVVSIPMTGFVESFNVSVAAALIMWEAQQQRTRRLGRQGDLGEREREALLAEYLIRGVDAPI</sequence>
<keyword evidence="5" id="KW-0819">tRNA processing</keyword>
<evidence type="ECO:0000256" key="3">
    <source>
        <dbReference type="ARBA" id="ARBA00022679"/>
    </source>
</evidence>
<dbReference type="CDD" id="cd18092">
    <property type="entry name" value="SpoU-like_TrmH"/>
    <property type="match status" value="1"/>
</dbReference>
<dbReference type="InterPro" id="IPR029026">
    <property type="entry name" value="tRNA_m1G_MTases_N"/>
</dbReference>
<name>A0A0D2N778_9CHLO</name>
<accession>A0A0D2N778</accession>
<evidence type="ECO:0000256" key="4">
    <source>
        <dbReference type="ARBA" id="ARBA00022691"/>
    </source>
</evidence>
<dbReference type="InterPro" id="IPR001537">
    <property type="entry name" value="SpoU_MeTrfase"/>
</dbReference>
<gene>
    <name evidence="9" type="ORF">MNEG_6272</name>
</gene>
<dbReference type="SUPFAM" id="SSF75217">
    <property type="entry name" value="alpha/beta knot"/>
    <property type="match status" value="1"/>
</dbReference>
<evidence type="ECO:0000256" key="6">
    <source>
        <dbReference type="ARBA" id="ARBA00022884"/>
    </source>
</evidence>
<dbReference type="GeneID" id="25739148"/>
<keyword evidence="1" id="KW-0820">tRNA-binding</keyword>
<dbReference type="OrthoDB" id="241340at2759"/>
<evidence type="ECO:0000313" key="10">
    <source>
        <dbReference type="Proteomes" id="UP000054498"/>
    </source>
</evidence>
<protein>
    <submittedName>
        <fullName evidence="9">tRNA guanosine-2'-O-methyltransferase</fullName>
        <ecNumber evidence="9">2.1.1.34</ecNumber>
    </submittedName>
</protein>
<organism evidence="9 10">
    <name type="scientific">Monoraphidium neglectum</name>
    <dbReference type="NCBI Taxonomy" id="145388"/>
    <lineage>
        <taxon>Eukaryota</taxon>
        <taxon>Viridiplantae</taxon>
        <taxon>Chlorophyta</taxon>
        <taxon>core chlorophytes</taxon>
        <taxon>Chlorophyceae</taxon>
        <taxon>CS clade</taxon>
        <taxon>Sphaeropleales</taxon>
        <taxon>Selenastraceae</taxon>
        <taxon>Monoraphidium</taxon>
    </lineage>
</organism>
<keyword evidence="10" id="KW-1185">Reference proteome</keyword>
<dbReference type="InterPro" id="IPR033671">
    <property type="entry name" value="TrmH"/>
</dbReference>
<dbReference type="GO" id="GO:0141100">
    <property type="term" value="F:tRNA (guanine(18)-2'-O)-methyltransferase activity"/>
    <property type="evidence" value="ECO:0007669"/>
    <property type="project" value="UniProtKB-EC"/>
</dbReference>
<keyword evidence="6" id="KW-0694">RNA-binding</keyword>
<dbReference type="Gene3D" id="3.40.1280.10">
    <property type="match status" value="1"/>
</dbReference>
<evidence type="ECO:0000313" key="9">
    <source>
        <dbReference type="EMBL" id="KIZ01691.1"/>
    </source>
</evidence>
<dbReference type="GO" id="GO:0002938">
    <property type="term" value="P:tRNA guanine ribose methylation"/>
    <property type="evidence" value="ECO:0007669"/>
    <property type="project" value="TreeGrafter"/>
</dbReference>
<dbReference type="PANTHER" id="PTHR43453">
    <property type="entry name" value="RRNA METHYLASE-LIKE"/>
    <property type="match status" value="1"/>
</dbReference>
<dbReference type="AlphaFoldDB" id="A0A0D2N778"/>
<dbReference type="Pfam" id="PF00588">
    <property type="entry name" value="SpoU_methylase"/>
    <property type="match status" value="1"/>
</dbReference>
<evidence type="ECO:0000256" key="7">
    <source>
        <dbReference type="SAM" id="MobiDB-lite"/>
    </source>
</evidence>
<reference evidence="9 10" key="1">
    <citation type="journal article" date="2013" name="BMC Genomics">
        <title>Reconstruction of the lipid metabolism for the microalga Monoraphidium neglectum from its genome sequence reveals characteristics suitable for biofuel production.</title>
        <authorList>
            <person name="Bogen C."/>
            <person name="Al-Dilaimi A."/>
            <person name="Albersmeier A."/>
            <person name="Wichmann J."/>
            <person name="Grundmann M."/>
            <person name="Rupp O."/>
            <person name="Lauersen K.J."/>
            <person name="Blifernez-Klassen O."/>
            <person name="Kalinowski J."/>
            <person name="Goesmann A."/>
            <person name="Mussgnug J.H."/>
            <person name="Kruse O."/>
        </authorList>
    </citation>
    <scope>NUCLEOTIDE SEQUENCE [LARGE SCALE GENOMIC DNA]</scope>
    <source>
        <strain evidence="9 10">SAG 48.87</strain>
    </source>
</reference>
<evidence type="ECO:0000259" key="8">
    <source>
        <dbReference type="Pfam" id="PF00588"/>
    </source>
</evidence>
<feature type="compositionally biased region" description="Low complexity" evidence="7">
    <location>
        <begin position="1"/>
        <end position="10"/>
    </location>
</feature>
<dbReference type="GO" id="GO:0000049">
    <property type="term" value="F:tRNA binding"/>
    <property type="evidence" value="ECO:0007669"/>
    <property type="project" value="UniProtKB-KW"/>
</dbReference>
<dbReference type="PANTHER" id="PTHR43453:SF1">
    <property type="entry name" value="TRNA_RRNA METHYLTRANSFERASE SPOU TYPE DOMAIN-CONTAINING PROTEIN"/>
    <property type="match status" value="1"/>
</dbReference>
<evidence type="ECO:0000256" key="5">
    <source>
        <dbReference type="ARBA" id="ARBA00022694"/>
    </source>
</evidence>
<dbReference type="HAMAP" id="MF_02060">
    <property type="entry name" value="tRNA_methyltr_TrmH"/>
    <property type="match status" value="1"/>
</dbReference>
<evidence type="ECO:0000256" key="2">
    <source>
        <dbReference type="ARBA" id="ARBA00022603"/>
    </source>
</evidence>
<dbReference type="RefSeq" id="XP_013900710.1">
    <property type="nucleotide sequence ID" value="XM_014045256.1"/>
</dbReference>